<protein>
    <submittedName>
        <fullName evidence="4">DUF3857 domain-containing protein</fullName>
    </submittedName>
</protein>
<dbReference type="AlphaFoldDB" id="A0A504JHG2"/>
<name>A0A504JHG2_9FLAO</name>
<feature type="domain" description="Transglutaminase-like" evidence="2">
    <location>
        <begin position="325"/>
        <end position="398"/>
    </location>
</feature>
<dbReference type="OrthoDB" id="98874at2"/>
<dbReference type="RefSeq" id="WP_140592899.1">
    <property type="nucleotide sequence ID" value="NZ_VFWZ01000003.1"/>
</dbReference>
<sequence length="674" mass="77943">MKNFYFLLAFLFTVVISLKSHAQEYKFGKITKEELLEESYKGDSTANAAVLFENKKIYYDFGQQNGFRIVTEVFRRIKIYNNKGFDHATHEIYLYKENSNAEKISGLKGITYNLKDGAIEETKLKKSEIFEEEYSEYNNQVKFTMPSLKEGSVIDYKYKIISPFYYSIDKMYLQNTIPIKQLKTVVQIPEYFNFKKFTTGYLPIQLKESSFNSKITLTSKTRSGGQGFTPSSTNFSSRDIDHRVNVYNITSQDVPAFREEPYSGNPDNYLSSIVFELQFVKFPNSKLENFSTTWEAVVKSIYKDPRFGGELEKTSYFKEDLKQLLKSIDSPVEKAALIYNFVKTKMNWNEKYSVVSNHGVKKAYKEGVGNAAEVNFILIAMLKYAKIKATPVLVSSIKKTTALFPTLKGFDYVVARVQLGDKYMYLDATDKYGEPNILPNRVIHGSGRIISENGSTRLVTFRPKTPSLNRLGIQCEVDSDGAVKGKTNLYYKDYLAHNFRLNYSAESQETMIKRLKQKYEINTLDNYEAKGMRELGKPVIERFDFNLDNQVEVIDDEMFFSPLLFLRDKENVFKSEERRYPIDFGFGYSNTMMISIKIPENYEIVEIPKSSAFRLPENMGNFVYRINKTSNSIQVSITETLNVPFVTADYYPVLKQFYSQIIEKESDQVVLKKI</sequence>
<gene>
    <name evidence="4" type="ORF">FHK87_11395</name>
</gene>
<dbReference type="Gene3D" id="2.60.120.1130">
    <property type="match status" value="1"/>
</dbReference>
<feature type="chain" id="PRO_5021186680" evidence="1">
    <location>
        <begin position="23"/>
        <end position="674"/>
    </location>
</feature>
<evidence type="ECO:0000259" key="2">
    <source>
        <dbReference type="Pfam" id="PF01841"/>
    </source>
</evidence>
<comment type="caution">
    <text evidence="4">The sequence shown here is derived from an EMBL/GenBank/DDBJ whole genome shotgun (WGS) entry which is preliminary data.</text>
</comment>
<keyword evidence="5" id="KW-1185">Reference proteome</keyword>
<feature type="domain" description="DUF3857" evidence="3">
    <location>
        <begin position="75"/>
        <end position="197"/>
    </location>
</feature>
<keyword evidence="1" id="KW-0732">Signal</keyword>
<evidence type="ECO:0000259" key="3">
    <source>
        <dbReference type="Pfam" id="PF12969"/>
    </source>
</evidence>
<dbReference type="Gene3D" id="3.10.620.30">
    <property type="match status" value="1"/>
</dbReference>
<dbReference type="Gene3D" id="2.60.40.3140">
    <property type="match status" value="1"/>
</dbReference>
<feature type="signal peptide" evidence="1">
    <location>
        <begin position="1"/>
        <end position="22"/>
    </location>
</feature>
<proteinExistence type="predicted"/>
<dbReference type="InterPro" id="IPR002931">
    <property type="entry name" value="Transglutaminase-like"/>
</dbReference>
<dbReference type="InterPro" id="IPR024618">
    <property type="entry name" value="DUF3857"/>
</dbReference>
<evidence type="ECO:0000313" key="5">
    <source>
        <dbReference type="Proteomes" id="UP000315540"/>
    </source>
</evidence>
<reference evidence="4 5" key="1">
    <citation type="submission" date="2019-06" db="EMBL/GenBank/DDBJ databases">
        <authorList>
            <person name="Meng X."/>
        </authorList>
    </citation>
    <scope>NUCLEOTIDE SEQUENCE [LARGE SCALE GENOMIC DNA]</scope>
    <source>
        <strain evidence="4 5">M625</strain>
    </source>
</reference>
<dbReference type="Pfam" id="PF01841">
    <property type="entry name" value="Transglut_core"/>
    <property type="match status" value="1"/>
</dbReference>
<evidence type="ECO:0000313" key="4">
    <source>
        <dbReference type="EMBL" id="TPN85881.1"/>
    </source>
</evidence>
<organism evidence="4 5">
    <name type="scientific">Aquimarina algicola</name>
    <dbReference type="NCBI Taxonomy" id="2589995"/>
    <lineage>
        <taxon>Bacteria</taxon>
        <taxon>Pseudomonadati</taxon>
        <taxon>Bacteroidota</taxon>
        <taxon>Flavobacteriia</taxon>
        <taxon>Flavobacteriales</taxon>
        <taxon>Flavobacteriaceae</taxon>
        <taxon>Aquimarina</taxon>
    </lineage>
</organism>
<dbReference type="InterPro" id="IPR038765">
    <property type="entry name" value="Papain-like_cys_pep_sf"/>
</dbReference>
<accession>A0A504JHG2</accession>
<evidence type="ECO:0000256" key="1">
    <source>
        <dbReference type="SAM" id="SignalP"/>
    </source>
</evidence>
<dbReference type="Pfam" id="PF12969">
    <property type="entry name" value="DUF3857"/>
    <property type="match status" value="1"/>
</dbReference>
<dbReference type="Proteomes" id="UP000315540">
    <property type="component" value="Unassembled WGS sequence"/>
</dbReference>
<dbReference type="EMBL" id="VFWZ01000003">
    <property type="protein sequence ID" value="TPN85881.1"/>
    <property type="molecule type" value="Genomic_DNA"/>
</dbReference>
<dbReference type="SUPFAM" id="SSF54001">
    <property type="entry name" value="Cysteine proteinases"/>
    <property type="match status" value="1"/>
</dbReference>